<organism evidence="1 2">
    <name type="scientific">Corchorus olitorius</name>
    <dbReference type="NCBI Taxonomy" id="93759"/>
    <lineage>
        <taxon>Eukaryota</taxon>
        <taxon>Viridiplantae</taxon>
        <taxon>Streptophyta</taxon>
        <taxon>Embryophyta</taxon>
        <taxon>Tracheophyta</taxon>
        <taxon>Spermatophyta</taxon>
        <taxon>Magnoliopsida</taxon>
        <taxon>eudicotyledons</taxon>
        <taxon>Gunneridae</taxon>
        <taxon>Pentapetalae</taxon>
        <taxon>rosids</taxon>
        <taxon>malvids</taxon>
        <taxon>Malvales</taxon>
        <taxon>Malvaceae</taxon>
        <taxon>Grewioideae</taxon>
        <taxon>Apeibeae</taxon>
        <taxon>Corchorus</taxon>
    </lineage>
</organism>
<sequence>MARNLEVSHMEQEVYRMLDTTDLITKGKEERKEFRFLDLSGGVVLVPNVKHCY</sequence>
<comment type="caution">
    <text evidence="1">The sequence shown here is derived from an EMBL/GenBank/DDBJ whole genome shotgun (WGS) entry which is preliminary data.</text>
</comment>
<dbReference type="EMBL" id="AWUE01018947">
    <property type="protein sequence ID" value="OMO77386.1"/>
    <property type="molecule type" value="Genomic_DNA"/>
</dbReference>
<reference evidence="2" key="1">
    <citation type="submission" date="2013-09" db="EMBL/GenBank/DDBJ databases">
        <title>Corchorus olitorius genome sequencing.</title>
        <authorList>
            <person name="Alam M."/>
            <person name="Haque M.S."/>
            <person name="Islam M.S."/>
            <person name="Emdad E.M."/>
            <person name="Islam M.M."/>
            <person name="Ahmed B."/>
            <person name="Halim A."/>
            <person name="Hossen Q.M.M."/>
            <person name="Hossain M.Z."/>
            <person name="Ahmed R."/>
            <person name="Khan M.M."/>
            <person name="Islam R."/>
            <person name="Rashid M.M."/>
            <person name="Khan S.A."/>
            <person name="Rahman M.S."/>
            <person name="Alam M."/>
            <person name="Yahiya A.S."/>
            <person name="Khan M.S."/>
            <person name="Azam M.S."/>
            <person name="Haque T."/>
            <person name="Lashkar M.Z.H."/>
            <person name="Akhand A.I."/>
            <person name="Morshed G."/>
            <person name="Roy S."/>
            <person name="Uddin K.S."/>
            <person name="Rabeya T."/>
            <person name="Hossain A.S."/>
            <person name="Chowdhury A."/>
            <person name="Snigdha A.R."/>
            <person name="Mortoza M.S."/>
            <person name="Matin S.A."/>
            <person name="Hoque S.M.E."/>
            <person name="Islam M.K."/>
            <person name="Roy D.K."/>
            <person name="Haider R."/>
            <person name="Moosa M.M."/>
            <person name="Elias S.M."/>
            <person name="Hasan A.M."/>
            <person name="Jahan S."/>
            <person name="Shafiuddin M."/>
            <person name="Mahmood N."/>
            <person name="Shommy N.S."/>
        </authorList>
    </citation>
    <scope>NUCLEOTIDE SEQUENCE [LARGE SCALE GENOMIC DNA]</scope>
    <source>
        <strain evidence="2">cv. O-4</strain>
    </source>
</reference>
<evidence type="ECO:0000313" key="1">
    <source>
        <dbReference type="EMBL" id="OMO77386.1"/>
    </source>
</evidence>
<gene>
    <name evidence="1" type="ORF">COLO4_25218</name>
</gene>
<evidence type="ECO:0000313" key="2">
    <source>
        <dbReference type="Proteomes" id="UP000187203"/>
    </source>
</evidence>
<proteinExistence type="predicted"/>
<keyword evidence="2" id="KW-1185">Reference proteome</keyword>
<accession>A0A1R3I456</accession>
<protein>
    <submittedName>
        <fullName evidence="1">Uncharacterized protein</fullName>
    </submittedName>
</protein>
<dbReference type="Proteomes" id="UP000187203">
    <property type="component" value="Unassembled WGS sequence"/>
</dbReference>
<dbReference type="AlphaFoldDB" id="A0A1R3I456"/>
<name>A0A1R3I456_9ROSI</name>